<proteinExistence type="predicted"/>
<gene>
    <name evidence="1" type="ORF">GCM10023151_04570</name>
</gene>
<organism evidence="1 2">
    <name type="scientific">Kangiella marina</name>
    <dbReference type="NCBI Taxonomy" id="1079178"/>
    <lineage>
        <taxon>Bacteria</taxon>
        <taxon>Pseudomonadati</taxon>
        <taxon>Pseudomonadota</taxon>
        <taxon>Gammaproteobacteria</taxon>
        <taxon>Kangiellales</taxon>
        <taxon>Kangiellaceae</taxon>
        <taxon>Kangiella</taxon>
    </lineage>
</organism>
<dbReference type="InterPro" id="IPR036895">
    <property type="entry name" value="Uracil-DNA_glycosylase-like_sf"/>
</dbReference>
<protein>
    <submittedName>
        <fullName evidence="1">Uncharacterized protein</fullName>
    </submittedName>
</protein>
<dbReference type="Gene3D" id="3.40.470.10">
    <property type="entry name" value="Uracil-DNA glycosylase-like domain"/>
    <property type="match status" value="1"/>
</dbReference>
<reference evidence="2" key="1">
    <citation type="journal article" date="2019" name="Int. J. Syst. Evol. Microbiol.">
        <title>The Global Catalogue of Microorganisms (GCM) 10K type strain sequencing project: providing services to taxonomists for standard genome sequencing and annotation.</title>
        <authorList>
            <consortium name="The Broad Institute Genomics Platform"/>
            <consortium name="The Broad Institute Genome Sequencing Center for Infectious Disease"/>
            <person name="Wu L."/>
            <person name="Ma J."/>
        </authorList>
    </citation>
    <scope>NUCLEOTIDE SEQUENCE [LARGE SCALE GENOMIC DNA]</scope>
    <source>
        <strain evidence="2">JCM 17728</strain>
    </source>
</reference>
<comment type="caution">
    <text evidence="1">The sequence shown here is derived from an EMBL/GenBank/DDBJ whole genome shotgun (WGS) entry which is preliminary data.</text>
</comment>
<dbReference type="RefSeq" id="WP_345291586.1">
    <property type="nucleotide sequence ID" value="NZ_BAABFV010000001.1"/>
</dbReference>
<evidence type="ECO:0000313" key="1">
    <source>
        <dbReference type="EMBL" id="GAA4356546.1"/>
    </source>
</evidence>
<sequence length="249" mass="28734">MNTHIKQLYNDLIKNLPQREKHTEITGFCGLEGKSYSSNRELMVIGRAVNGWHKGIKLSECSEERFSEHFEVKKSSSQMAWLDKAWLRRGHDDKNQDKERGYNARRSAFWRVNQKVLTKLGITDAKDWYHHLYWTNLYKVAPHSGGNPSNALIRAQQAVCNDILKEEIRSQEPRRILMLTSKSWANLFIENNVVASEHKPLLKYIDFVGYWKSGDESIPLVIAEHPQGRKEELLASNVCSALNSLIANQ</sequence>
<dbReference type="SUPFAM" id="SSF52141">
    <property type="entry name" value="Uracil-DNA glycosylase-like"/>
    <property type="match status" value="1"/>
</dbReference>
<evidence type="ECO:0000313" key="2">
    <source>
        <dbReference type="Proteomes" id="UP001501011"/>
    </source>
</evidence>
<accession>A0ABP8IDZ6</accession>
<dbReference type="Proteomes" id="UP001501011">
    <property type="component" value="Unassembled WGS sequence"/>
</dbReference>
<dbReference type="EMBL" id="BAABFV010000001">
    <property type="protein sequence ID" value="GAA4356546.1"/>
    <property type="molecule type" value="Genomic_DNA"/>
</dbReference>
<name>A0ABP8IDZ6_9GAMM</name>
<keyword evidence="2" id="KW-1185">Reference proteome</keyword>